<reference evidence="1 2" key="1">
    <citation type="submission" date="2016-05" db="EMBL/GenBank/DDBJ databases">
        <title>First whole genome sequencing of Entamoeba histolytica HM1:IMSS-clone-6.</title>
        <authorList>
            <person name="Mukherjee Avik.K."/>
            <person name="Izumyama S."/>
            <person name="Nakada-Tsukui K."/>
            <person name="Nozaki T."/>
        </authorList>
    </citation>
    <scope>NUCLEOTIDE SEQUENCE [LARGE SCALE GENOMIC DNA]</scope>
    <source>
        <strain evidence="1 2">HM1:IMSS clone 6</strain>
    </source>
</reference>
<dbReference type="AlphaFoldDB" id="A0A5K1V250"/>
<dbReference type="OMA" id="EAISIIW"/>
<protein>
    <submittedName>
        <fullName evidence="1">Uncharacterized protein</fullName>
    </submittedName>
</protein>
<dbReference type="VEuPathDB" id="AmoebaDB:KM1_148160"/>
<comment type="caution">
    <text evidence="1">The sequence shown here is derived from an EMBL/GenBank/DDBJ whole genome shotgun (WGS) entry which is preliminary data.</text>
</comment>
<evidence type="ECO:0000313" key="1">
    <source>
        <dbReference type="EMBL" id="GAT94754.1"/>
    </source>
</evidence>
<organism evidence="1 2">
    <name type="scientific">Entamoeba histolytica</name>
    <dbReference type="NCBI Taxonomy" id="5759"/>
    <lineage>
        <taxon>Eukaryota</taxon>
        <taxon>Amoebozoa</taxon>
        <taxon>Evosea</taxon>
        <taxon>Archamoebae</taxon>
        <taxon>Mastigamoebida</taxon>
        <taxon>Entamoebidae</taxon>
        <taxon>Entamoeba</taxon>
    </lineage>
</organism>
<dbReference type="VEuPathDB" id="AmoebaDB:EHI_009900"/>
<proteinExistence type="predicted"/>
<sequence length="388" mass="43825">MKSTTSKTAGYSMKELKRSSKSFEAIQQAVLLGILNVNGFGFRIKRPERRSQKTLQLMLIEALTKENTLIQFEHEIDKKCNELVFKELQECGYKDLRPDDLDTISSVSVPDKKYSLEKLKQIKRHRDANRSSLSFAELLQMCEKIGYVFKKRPTKPAKLTVKMSKICSVSGCVSLGLSEINEIGEAINRSVFERFEKSSSSVDVGAYDEAIGGIWKNVTEKIVNRNSVVSEPIPNVKEEQFIINEPSLGAMSNFTEFSTSCYPEGSIVSAQAPDTSNLSYVHYYSTPIEGINQQPIVIQTNTGITQQQVLYLNDDVQTYVSTEPNQFTIQNQPFQYNQNMTSPVVDQQHNQQPPLLFAIYNQNQNQIFGNDECFINQSLPPNGGFFTN</sequence>
<dbReference type="Proteomes" id="UP000078387">
    <property type="component" value="Unassembled WGS sequence"/>
</dbReference>
<dbReference type="VEuPathDB" id="AmoebaDB:EHI5A_096530"/>
<gene>
    <name evidence="1" type="ORF">CL6EHI_009900</name>
</gene>
<accession>A0A5K1V250</accession>
<dbReference type="EMBL" id="BDEQ01000001">
    <property type="protein sequence ID" value="GAT94754.1"/>
    <property type="molecule type" value="Genomic_DNA"/>
</dbReference>
<dbReference type="VEuPathDB" id="AmoebaDB:EHI7A_059590"/>
<dbReference type="VEuPathDB" id="AmoebaDB:EHI8A_062030"/>
<name>A0A5K1V250_ENTHI</name>
<evidence type="ECO:0000313" key="2">
    <source>
        <dbReference type="Proteomes" id="UP000078387"/>
    </source>
</evidence>